<reference evidence="7 8" key="1">
    <citation type="submission" date="2019-08" db="EMBL/GenBank/DDBJ databases">
        <title>Aureimonas fodiniaquatilis sp. nov., isolated from a coal mine wastewater.</title>
        <authorList>
            <person name="Kim W."/>
        </authorList>
    </citation>
    <scope>NUCLEOTIDE SEQUENCE [LARGE SCALE GENOMIC DNA]</scope>
    <source>
        <strain evidence="7 8">CAU 1482</strain>
    </source>
</reference>
<dbReference type="EMBL" id="VTWH01000001">
    <property type="protein sequence ID" value="KAA0972380.1"/>
    <property type="molecule type" value="Genomic_DNA"/>
</dbReference>
<dbReference type="InterPro" id="IPR039424">
    <property type="entry name" value="SBP_5"/>
</dbReference>
<dbReference type="AlphaFoldDB" id="A0A5B0E3N2"/>
<evidence type="ECO:0000256" key="3">
    <source>
        <dbReference type="ARBA" id="ARBA00022448"/>
    </source>
</evidence>
<dbReference type="OrthoDB" id="8144963at2"/>
<dbReference type="PIRSF" id="PIRSF002741">
    <property type="entry name" value="MppA"/>
    <property type="match status" value="1"/>
</dbReference>
<keyword evidence="8" id="KW-1185">Reference proteome</keyword>
<dbReference type="InterPro" id="IPR000914">
    <property type="entry name" value="SBP_5_dom"/>
</dbReference>
<comment type="subcellular location">
    <subcellularLocation>
        <location evidence="1">Periplasm</location>
    </subcellularLocation>
</comment>
<dbReference type="PANTHER" id="PTHR30290:SF10">
    <property type="entry name" value="PERIPLASMIC OLIGOPEPTIDE-BINDING PROTEIN-RELATED"/>
    <property type="match status" value="1"/>
</dbReference>
<comment type="caution">
    <text evidence="7">The sequence shown here is derived from an EMBL/GenBank/DDBJ whole genome shotgun (WGS) entry which is preliminary data.</text>
</comment>
<name>A0A5B0E3N2_9HYPH</name>
<protein>
    <submittedName>
        <fullName evidence="7">Polyamine ABC transporter substrate-binding protein</fullName>
    </submittedName>
</protein>
<sequence>MAIFNKAIAASLLSILAATAVVGPAAAQDAVLRVSPNGVDIATLDPHRAVSTTDKAPVAWMFNGLVRFLPGSADPNTLEPDLAESWEVSEDGLTWTFKLRQGVKFHGEWGELTADDVVYSIQRASSPETSSFSATFANVDEVSKVDDYTVAFQLNHPDAAFINMLANFQGGNIVSKRAAEELGANFANQPVGTGPFMFDTHVTQQKVTLVANEAYFRGAPKIDRIDYLFIPSDSSRELAYNSGELDIFYARRDQVWIDMARQSGNMTIDVFSPGEYRLLHVNRTIAPLDDVRVRQAVAHAINTKDIELFVGSDIGPAGCSVIPSNYLGEDCSYGAYEYDVELAKSLLAEAGHPNGIAISMVSSNISAHLPVVEILQAQLAQAGITLNINVVDHPTYHEQIRKNVSGMVFYGAARFPVADTYLTEFFNSPASVGQPTAIANFSHCDVADEQIAAAKHEADRDRQIELWAEAQRLIHEDVCAVPINDMLQVWGRNEGVDYGYELIGALNLAPPVTERTTLTR</sequence>
<evidence type="ECO:0000256" key="2">
    <source>
        <dbReference type="ARBA" id="ARBA00005695"/>
    </source>
</evidence>
<evidence type="ECO:0000256" key="4">
    <source>
        <dbReference type="ARBA" id="ARBA00022729"/>
    </source>
</evidence>
<dbReference type="GO" id="GO:0043190">
    <property type="term" value="C:ATP-binding cassette (ABC) transporter complex"/>
    <property type="evidence" value="ECO:0007669"/>
    <property type="project" value="InterPro"/>
</dbReference>
<evidence type="ECO:0000256" key="1">
    <source>
        <dbReference type="ARBA" id="ARBA00004418"/>
    </source>
</evidence>
<dbReference type="Gene3D" id="3.10.105.10">
    <property type="entry name" value="Dipeptide-binding Protein, Domain 3"/>
    <property type="match status" value="1"/>
</dbReference>
<organism evidence="7 8">
    <name type="scientific">Aureimonas fodinaquatilis</name>
    <dbReference type="NCBI Taxonomy" id="2565783"/>
    <lineage>
        <taxon>Bacteria</taxon>
        <taxon>Pseudomonadati</taxon>
        <taxon>Pseudomonadota</taxon>
        <taxon>Alphaproteobacteria</taxon>
        <taxon>Hyphomicrobiales</taxon>
        <taxon>Aurantimonadaceae</taxon>
        <taxon>Aureimonas</taxon>
    </lineage>
</organism>
<gene>
    <name evidence="7" type="ORF">FPY71_04605</name>
</gene>
<dbReference type="PANTHER" id="PTHR30290">
    <property type="entry name" value="PERIPLASMIC BINDING COMPONENT OF ABC TRANSPORTER"/>
    <property type="match status" value="1"/>
</dbReference>
<evidence type="ECO:0000259" key="6">
    <source>
        <dbReference type="Pfam" id="PF00496"/>
    </source>
</evidence>
<feature type="chain" id="PRO_5022730824" evidence="5">
    <location>
        <begin position="28"/>
        <end position="520"/>
    </location>
</feature>
<feature type="domain" description="Solute-binding protein family 5" evidence="6">
    <location>
        <begin position="78"/>
        <end position="428"/>
    </location>
</feature>
<proteinExistence type="inferred from homology"/>
<feature type="signal peptide" evidence="5">
    <location>
        <begin position="1"/>
        <end position="27"/>
    </location>
</feature>
<evidence type="ECO:0000256" key="5">
    <source>
        <dbReference type="SAM" id="SignalP"/>
    </source>
</evidence>
<keyword evidence="4 5" id="KW-0732">Signal</keyword>
<evidence type="ECO:0000313" key="8">
    <source>
        <dbReference type="Proteomes" id="UP000324738"/>
    </source>
</evidence>
<comment type="similarity">
    <text evidence="2">Belongs to the bacterial solute-binding protein 5 family.</text>
</comment>
<evidence type="ECO:0000313" key="7">
    <source>
        <dbReference type="EMBL" id="KAA0972380.1"/>
    </source>
</evidence>
<dbReference type="InterPro" id="IPR030678">
    <property type="entry name" value="Peptide/Ni-bd"/>
</dbReference>
<dbReference type="CDD" id="cd08508">
    <property type="entry name" value="PBP2_NikA_DppA_OppA_like_1"/>
    <property type="match status" value="1"/>
</dbReference>
<dbReference type="GO" id="GO:0015833">
    <property type="term" value="P:peptide transport"/>
    <property type="evidence" value="ECO:0007669"/>
    <property type="project" value="TreeGrafter"/>
</dbReference>
<dbReference type="GO" id="GO:1904680">
    <property type="term" value="F:peptide transmembrane transporter activity"/>
    <property type="evidence" value="ECO:0007669"/>
    <property type="project" value="TreeGrafter"/>
</dbReference>
<dbReference type="GO" id="GO:0030288">
    <property type="term" value="C:outer membrane-bounded periplasmic space"/>
    <property type="evidence" value="ECO:0007669"/>
    <property type="project" value="UniProtKB-ARBA"/>
</dbReference>
<dbReference type="RefSeq" id="WP_149298042.1">
    <property type="nucleotide sequence ID" value="NZ_VTWH01000001.1"/>
</dbReference>
<dbReference type="Gene3D" id="3.40.190.10">
    <property type="entry name" value="Periplasmic binding protein-like II"/>
    <property type="match status" value="1"/>
</dbReference>
<accession>A0A5B0E3N2</accession>
<dbReference type="Proteomes" id="UP000324738">
    <property type="component" value="Unassembled WGS sequence"/>
</dbReference>
<keyword evidence="3" id="KW-0813">Transport</keyword>
<dbReference type="Pfam" id="PF00496">
    <property type="entry name" value="SBP_bac_5"/>
    <property type="match status" value="1"/>
</dbReference>
<dbReference type="SUPFAM" id="SSF53850">
    <property type="entry name" value="Periplasmic binding protein-like II"/>
    <property type="match status" value="1"/>
</dbReference>